<dbReference type="AlphaFoldDB" id="A0A2J6WV01"/>
<sequence>METTIRSITVTPLNIPLRSPFGIAGGVQAIADNLLVTLELQGGIRGYGEA</sequence>
<organism evidence="1 2">
    <name type="scientific">Chloroflexus aggregans</name>
    <dbReference type="NCBI Taxonomy" id="152260"/>
    <lineage>
        <taxon>Bacteria</taxon>
        <taxon>Bacillati</taxon>
        <taxon>Chloroflexota</taxon>
        <taxon>Chloroflexia</taxon>
        <taxon>Chloroflexales</taxon>
        <taxon>Chloroflexineae</taxon>
        <taxon>Chloroflexaceae</taxon>
        <taxon>Chloroflexus</taxon>
    </lineage>
</organism>
<comment type="caution">
    <text evidence="1">The sequence shown here is derived from an EMBL/GenBank/DDBJ whole genome shotgun (WGS) entry which is preliminary data.</text>
</comment>
<dbReference type="InterPro" id="IPR029017">
    <property type="entry name" value="Enolase-like_N"/>
</dbReference>
<name>A0A2J6WV01_9CHLR</name>
<dbReference type="Gene3D" id="3.30.390.10">
    <property type="entry name" value="Enolase-like, N-terminal domain"/>
    <property type="match status" value="1"/>
</dbReference>
<dbReference type="EMBL" id="PNIQ01000987">
    <property type="protein sequence ID" value="PMP74672.1"/>
    <property type="molecule type" value="Genomic_DNA"/>
</dbReference>
<evidence type="ECO:0000313" key="2">
    <source>
        <dbReference type="Proteomes" id="UP000243376"/>
    </source>
</evidence>
<protein>
    <submittedName>
        <fullName evidence="1">Dipeptide epimerase</fullName>
    </submittedName>
</protein>
<feature type="non-terminal residue" evidence="1">
    <location>
        <position position="50"/>
    </location>
</feature>
<dbReference type="SUPFAM" id="SSF54826">
    <property type="entry name" value="Enolase N-terminal domain-like"/>
    <property type="match status" value="1"/>
</dbReference>
<gene>
    <name evidence="1" type="ORF">C0184_14755</name>
</gene>
<evidence type="ECO:0000313" key="1">
    <source>
        <dbReference type="EMBL" id="PMP74672.1"/>
    </source>
</evidence>
<accession>A0A2J6WV01</accession>
<dbReference type="Proteomes" id="UP000243376">
    <property type="component" value="Unassembled WGS sequence"/>
</dbReference>
<reference evidence="1 2" key="1">
    <citation type="submission" date="2018-01" db="EMBL/GenBank/DDBJ databases">
        <title>Metagenomic assembled genomes from two thermal pools in the Uzon Caldera, Kamchatka, Russia.</title>
        <authorList>
            <person name="Wilkins L."/>
            <person name="Ettinger C."/>
        </authorList>
    </citation>
    <scope>NUCLEOTIDE SEQUENCE [LARGE SCALE GENOMIC DNA]</scope>
    <source>
        <strain evidence="1">ZAV-02</strain>
    </source>
</reference>
<proteinExistence type="predicted"/>